<protein>
    <recommendedName>
        <fullName evidence="9">Guanine nucleotide-binding protein G(s) subunit alpha</fullName>
    </recommendedName>
    <alternativeName>
        <fullName evidence="9">Adenylate cyclase-stimulating G alpha protein</fullName>
    </alternativeName>
</protein>
<feature type="binding site" evidence="7">
    <location>
        <position position="290"/>
    </location>
    <ligand>
        <name>GTP</name>
        <dbReference type="ChEBI" id="CHEBI:37565"/>
    </ligand>
</feature>
<dbReference type="PRINTS" id="PR00318">
    <property type="entry name" value="GPROTEINA"/>
</dbReference>
<feature type="binding site" evidence="7">
    <location>
        <begin position="234"/>
        <end position="237"/>
    </location>
    <ligand>
        <name>GTP</name>
        <dbReference type="ChEBI" id="CHEBI:37565"/>
    </ligand>
</feature>
<evidence type="ECO:0000256" key="3">
    <source>
        <dbReference type="ARBA" id="ARBA00022741"/>
    </source>
</evidence>
<dbReference type="GO" id="GO:0035255">
    <property type="term" value="F:ionotropic glutamate receptor binding"/>
    <property type="evidence" value="ECO:0007669"/>
    <property type="project" value="TreeGrafter"/>
</dbReference>
<dbReference type="CDD" id="cd00066">
    <property type="entry name" value="G-alpha"/>
    <property type="match status" value="1"/>
</dbReference>
<feature type="binding site" evidence="7">
    <location>
        <begin position="164"/>
        <end position="168"/>
    </location>
    <ligand>
        <name>GTP</name>
        <dbReference type="ChEBI" id="CHEBI:37565"/>
    </ligand>
</feature>
<evidence type="ECO:0000256" key="4">
    <source>
        <dbReference type="ARBA" id="ARBA00022842"/>
    </source>
</evidence>
<evidence type="ECO:0000256" key="9">
    <source>
        <dbReference type="RuleBase" id="RU369121"/>
    </source>
</evidence>
<dbReference type="GO" id="GO:0005525">
    <property type="term" value="F:GTP binding"/>
    <property type="evidence" value="ECO:0007669"/>
    <property type="project" value="UniProtKB-UniRule"/>
</dbReference>
<keyword evidence="9" id="KW-1003">Cell membrane</keyword>
<dbReference type="GO" id="GO:0005737">
    <property type="term" value="C:cytoplasm"/>
    <property type="evidence" value="ECO:0007669"/>
    <property type="project" value="TreeGrafter"/>
</dbReference>
<dbReference type="GO" id="GO:0005834">
    <property type="term" value="C:heterotrimeric G-protein complex"/>
    <property type="evidence" value="ECO:0007669"/>
    <property type="project" value="UniProtKB-UniRule"/>
</dbReference>
<dbReference type="SUPFAM" id="SSF47895">
    <property type="entry name" value="Transducin (alpha subunit), insertion domain"/>
    <property type="match status" value="1"/>
</dbReference>
<dbReference type="GeneTree" id="ENSGT00940000156300"/>
<dbReference type="Gene3D" id="1.10.400.10">
    <property type="entry name" value="GI Alpha 1, domain 2-like"/>
    <property type="match status" value="1"/>
</dbReference>
<dbReference type="PANTHER" id="PTHR10218">
    <property type="entry name" value="GTP-BINDING PROTEIN ALPHA SUBUNIT"/>
    <property type="match status" value="1"/>
</dbReference>
<dbReference type="GO" id="GO:0051430">
    <property type="term" value="F:corticotropin-releasing hormone receptor 1 binding"/>
    <property type="evidence" value="ECO:0007669"/>
    <property type="project" value="TreeGrafter"/>
</dbReference>
<dbReference type="OMA" id="EGVHACY"/>
<comment type="similarity">
    <text evidence="1 9">Belongs to the G-alpha family. G(s) subfamily.</text>
</comment>
<dbReference type="InterPro" id="IPR027417">
    <property type="entry name" value="P-loop_NTPase"/>
</dbReference>
<dbReference type="InterPro" id="IPR001019">
    <property type="entry name" value="Gprotein_alpha_su"/>
</dbReference>
<keyword evidence="5 7" id="KW-0342">GTP-binding</keyword>
<dbReference type="GO" id="GO:0007606">
    <property type="term" value="P:sensory perception of chemical stimulus"/>
    <property type="evidence" value="ECO:0007669"/>
    <property type="project" value="TreeGrafter"/>
</dbReference>
<keyword evidence="9" id="KW-0472">Membrane</keyword>
<dbReference type="GO" id="GO:0031698">
    <property type="term" value="F:beta-2 adrenergic receptor binding"/>
    <property type="evidence" value="ECO:0007669"/>
    <property type="project" value="TreeGrafter"/>
</dbReference>
<dbReference type="GO" id="GO:0003924">
    <property type="term" value="F:GTPase activity"/>
    <property type="evidence" value="ECO:0007669"/>
    <property type="project" value="UniProtKB-UniRule"/>
</dbReference>
<dbReference type="InterPro" id="IPR000367">
    <property type="entry name" value="Gprotein_alpha_S"/>
</dbReference>
<dbReference type="InterPro" id="IPR011025">
    <property type="entry name" value="GproteinA_insert"/>
</dbReference>
<dbReference type="GO" id="GO:0007191">
    <property type="term" value="P:adenylate cyclase-activating dopamine receptor signaling pathway"/>
    <property type="evidence" value="ECO:0007669"/>
    <property type="project" value="TreeGrafter"/>
</dbReference>
<dbReference type="PROSITE" id="PS51882">
    <property type="entry name" value="G_ALPHA"/>
    <property type="match status" value="1"/>
</dbReference>
<evidence type="ECO:0000313" key="11">
    <source>
        <dbReference type="Proteomes" id="UP000233020"/>
    </source>
</evidence>
<sequence length="318" mass="36244">MRILHVNGFNGEGNEEDLQAARSTSDGEKAIKVQDIKNNLKETTKTVVAAMSNLVSPVELAKPENQFRVDYILSVVSMPNFDFPPEFYEHAKALWEDEGVHACYKHSNQYQLIDCAQYFLDKMDVIKQAASVPSNQDLLHRHVLTSGIFETKFQVDKVNFHMFDVGGQHDEHRKGIQCFSDVTAIIFMVASSNCNMVTREDDQTSCLQEAVNLLKSIWNNRWLHTIISVILFLNKQDLLAEKVLARKSKIEDYVPEFAPYTTPEDTTPESGKDPHMTRGAPLLLPHFTCAVDTENIRHVSNDCHDIIQRMHLRQSELL</sequence>
<accession>A0A2K5DF48</accession>
<evidence type="ECO:0000313" key="10">
    <source>
        <dbReference type="Ensembl" id="ENSANAP00000019599.1"/>
    </source>
</evidence>
<evidence type="ECO:0000256" key="7">
    <source>
        <dbReference type="PIRSR" id="PIRSR601019-1"/>
    </source>
</evidence>
<dbReference type="SMART" id="SM00275">
    <property type="entry name" value="G_alpha"/>
    <property type="match status" value="1"/>
</dbReference>
<keyword evidence="3 7" id="KW-0547">Nucleotide-binding</keyword>
<dbReference type="GO" id="GO:0031683">
    <property type="term" value="F:G-protein beta/gamma-subunit complex binding"/>
    <property type="evidence" value="ECO:0007669"/>
    <property type="project" value="UniProtKB-UniRule"/>
</dbReference>
<keyword evidence="4 8" id="KW-0460">Magnesium</keyword>
<comment type="subcellular location">
    <subcellularLocation>
        <location evidence="9">Cell membrane</location>
    </subcellularLocation>
</comment>
<dbReference type="PANTHER" id="PTHR10218:SF348">
    <property type="entry name" value="GUANINE NUCLEOTIDE-BINDING PROTEIN G(S) SUBUNIT ALPHA ISOFORMS XLAS"/>
    <property type="match status" value="1"/>
</dbReference>
<dbReference type="AlphaFoldDB" id="A0A2K5DF48"/>
<feature type="binding site" evidence="8">
    <location>
        <position position="145"/>
    </location>
    <ligand>
        <name>Mg(2+)</name>
        <dbReference type="ChEBI" id="CHEBI:18420"/>
    </ligand>
</feature>
<dbReference type="Gene3D" id="3.40.50.300">
    <property type="entry name" value="P-loop containing nucleotide triphosphate hydrolases"/>
    <property type="match status" value="1"/>
</dbReference>
<dbReference type="STRING" id="37293.ENSANAP00000019599"/>
<dbReference type="FunFam" id="3.40.50.300:FF:006178">
    <property type="entry name" value="Guanine nucleotide-binding protein G(s) subunit alpha isoforms short"/>
    <property type="match status" value="1"/>
</dbReference>
<dbReference type="GO" id="GO:0046872">
    <property type="term" value="F:metal ion binding"/>
    <property type="evidence" value="ECO:0007669"/>
    <property type="project" value="UniProtKB-UniRule"/>
</dbReference>
<dbReference type="PRINTS" id="PR00443">
    <property type="entry name" value="GPROTEINAS"/>
</dbReference>
<comment type="subunit">
    <text evidence="9">G proteins are composed of 3 units; alpha, beta and gamma. The alpha chain contains the guanine nucleotide binding site.</text>
</comment>
<dbReference type="GO" id="GO:0031852">
    <property type="term" value="F:mu-type opioid receptor binding"/>
    <property type="evidence" value="ECO:0007669"/>
    <property type="project" value="TreeGrafter"/>
</dbReference>
<feature type="binding site" evidence="7">
    <location>
        <begin position="139"/>
        <end position="145"/>
    </location>
    <ligand>
        <name>GTP</name>
        <dbReference type="ChEBI" id="CHEBI:37565"/>
    </ligand>
</feature>
<evidence type="ECO:0000256" key="8">
    <source>
        <dbReference type="PIRSR" id="PIRSR601019-2"/>
    </source>
</evidence>
<dbReference type="FunFam" id="1.10.400.10:FF:000003">
    <property type="entry name" value="Guanine nucleotide-binding protein G(S) subunit alpha"/>
    <property type="match status" value="1"/>
</dbReference>
<comment type="function">
    <text evidence="9">Guanine nucleotide-binding proteins (G proteins) function as transducers in numerous signaling pathways controlled by G protein-coupled receptors (GPCRs).</text>
</comment>
<dbReference type="Ensembl" id="ENSANAT00000037472.1">
    <property type="protein sequence ID" value="ENSANAP00000019599.1"/>
    <property type="gene ID" value="ENSANAG00000027590.1"/>
</dbReference>
<evidence type="ECO:0000256" key="2">
    <source>
        <dbReference type="ARBA" id="ARBA00022723"/>
    </source>
</evidence>
<proteinExistence type="inferred from homology"/>
<organism evidence="10 11">
    <name type="scientific">Aotus nancymaae</name>
    <name type="common">Ma's night monkey</name>
    <dbReference type="NCBI Taxonomy" id="37293"/>
    <lineage>
        <taxon>Eukaryota</taxon>
        <taxon>Metazoa</taxon>
        <taxon>Chordata</taxon>
        <taxon>Craniata</taxon>
        <taxon>Vertebrata</taxon>
        <taxon>Euteleostomi</taxon>
        <taxon>Mammalia</taxon>
        <taxon>Eutheria</taxon>
        <taxon>Euarchontoglires</taxon>
        <taxon>Primates</taxon>
        <taxon>Haplorrhini</taxon>
        <taxon>Platyrrhini</taxon>
        <taxon>Aotidae</taxon>
        <taxon>Aotus</taxon>
    </lineage>
</organism>
<evidence type="ECO:0000256" key="1">
    <source>
        <dbReference type="ARBA" id="ARBA00007172"/>
    </source>
</evidence>
<reference evidence="10" key="1">
    <citation type="submission" date="2025-08" db="UniProtKB">
        <authorList>
            <consortium name="Ensembl"/>
        </authorList>
    </citation>
    <scope>IDENTIFICATION</scope>
</reference>
<reference evidence="10" key="2">
    <citation type="submission" date="2025-09" db="UniProtKB">
        <authorList>
            <consortium name="Ensembl"/>
        </authorList>
    </citation>
    <scope>IDENTIFICATION</scope>
</reference>
<dbReference type="Pfam" id="PF00503">
    <property type="entry name" value="G-alpha"/>
    <property type="match status" value="1"/>
</dbReference>
<keyword evidence="6 9" id="KW-0807">Transducer</keyword>
<keyword evidence="2 8" id="KW-0479">Metal-binding</keyword>
<name>A0A2K5DF48_AOTNA</name>
<evidence type="ECO:0000256" key="5">
    <source>
        <dbReference type="ARBA" id="ARBA00023134"/>
    </source>
</evidence>
<evidence type="ECO:0000256" key="6">
    <source>
        <dbReference type="ARBA" id="ARBA00023224"/>
    </source>
</evidence>
<dbReference type="GO" id="GO:0005159">
    <property type="term" value="F:insulin-like growth factor receptor binding"/>
    <property type="evidence" value="ECO:0007669"/>
    <property type="project" value="TreeGrafter"/>
</dbReference>
<dbReference type="SUPFAM" id="SSF52540">
    <property type="entry name" value="P-loop containing nucleoside triphosphate hydrolases"/>
    <property type="match status" value="1"/>
</dbReference>
<keyword evidence="11" id="KW-1185">Reference proteome</keyword>
<dbReference type="GO" id="GO:0031748">
    <property type="term" value="F:D1 dopamine receptor binding"/>
    <property type="evidence" value="ECO:0007669"/>
    <property type="project" value="TreeGrafter"/>
</dbReference>
<dbReference type="Proteomes" id="UP000233020">
    <property type="component" value="Unplaced"/>
</dbReference>